<evidence type="ECO:0000313" key="2">
    <source>
        <dbReference type="EMBL" id="KAJ3980220.1"/>
    </source>
</evidence>
<feature type="compositionally biased region" description="Polar residues" evidence="1">
    <location>
        <begin position="98"/>
        <end position="107"/>
    </location>
</feature>
<gene>
    <name evidence="2" type="ORF">F5890DRAFT_1477895</name>
</gene>
<organism evidence="2 3">
    <name type="scientific">Lentinula detonsa</name>
    <dbReference type="NCBI Taxonomy" id="2804962"/>
    <lineage>
        <taxon>Eukaryota</taxon>
        <taxon>Fungi</taxon>
        <taxon>Dikarya</taxon>
        <taxon>Basidiomycota</taxon>
        <taxon>Agaricomycotina</taxon>
        <taxon>Agaricomycetes</taxon>
        <taxon>Agaricomycetidae</taxon>
        <taxon>Agaricales</taxon>
        <taxon>Marasmiineae</taxon>
        <taxon>Omphalotaceae</taxon>
        <taxon>Lentinula</taxon>
    </lineage>
</organism>
<dbReference type="AlphaFoldDB" id="A0AA38PR52"/>
<accession>A0AA38PR52</accession>
<reference evidence="2" key="1">
    <citation type="submission" date="2022-08" db="EMBL/GenBank/DDBJ databases">
        <authorList>
            <consortium name="DOE Joint Genome Institute"/>
            <person name="Min B."/>
            <person name="Riley R."/>
            <person name="Sierra-Patev S."/>
            <person name="Naranjo-Ortiz M."/>
            <person name="Looney B."/>
            <person name="Konkel Z."/>
            <person name="Slot J.C."/>
            <person name="Sakamoto Y."/>
            <person name="Steenwyk J.L."/>
            <person name="Rokas A."/>
            <person name="Carro J."/>
            <person name="Camarero S."/>
            <person name="Ferreira P."/>
            <person name="Molpeceres G."/>
            <person name="Ruiz-Duenas F.J."/>
            <person name="Serrano A."/>
            <person name="Henrissat B."/>
            <person name="Drula E."/>
            <person name="Hughes K.W."/>
            <person name="Mata J.L."/>
            <person name="Ishikawa N.K."/>
            <person name="Vargas-Isla R."/>
            <person name="Ushijima S."/>
            <person name="Smith C.A."/>
            <person name="Ahrendt S."/>
            <person name="Andreopoulos W."/>
            <person name="He G."/>
            <person name="Labutti K."/>
            <person name="Lipzen A."/>
            <person name="Ng V."/>
            <person name="Sandor L."/>
            <person name="Barry K."/>
            <person name="Martinez A.T."/>
            <person name="Xiao Y."/>
            <person name="Gibbons J.G."/>
            <person name="Terashima K."/>
            <person name="Hibbett D.S."/>
            <person name="Grigoriev I.V."/>
        </authorList>
    </citation>
    <scope>NUCLEOTIDE SEQUENCE</scope>
    <source>
        <strain evidence="2">TFB7829</strain>
    </source>
</reference>
<name>A0AA38PR52_9AGAR</name>
<comment type="caution">
    <text evidence="2">The sequence shown here is derived from an EMBL/GenBank/DDBJ whole genome shotgun (WGS) entry which is preliminary data.</text>
</comment>
<sequence length="417" mass="47682">MSSNGNLNVIIDSAKDLFFQIAQLEPPGPNASPRFKKRFHKMLRTVSQASGQTYDVAVGIGQSIEAEYGGPIDPKAEYMDIFETNPSDGDDDDEPTEPVQNGINNAHGTARPPSSPVPTHLDIAAAVFSDVSQDEAHQYDIADFSRMVVEGGHPGKAQDQEYEAFRRALVGYKLITCLEIRKHFLHIAAHAPTLAKTAQRALNYDSIEDIGDRLSKRERLIFNGSKRDKVLVYVFNIIRNIEGIKAYEEWSDQSLQFKQGFRTRLARELYPDKFESLDQNEVMVPRDKKKLYNKLINPVRKKHDKLIMRRRQISRLFNAFGPVILLEPTFLKSSGRLGYPQQSPEFGRLLEEVLGRAYMRDFDLGRYTKDRKFLLRVMQTLGGDELELYVRNFLDQRGPVGVEFELDADYFEQNRNE</sequence>
<dbReference type="Proteomes" id="UP001163850">
    <property type="component" value="Unassembled WGS sequence"/>
</dbReference>
<evidence type="ECO:0000313" key="3">
    <source>
        <dbReference type="Proteomes" id="UP001163850"/>
    </source>
</evidence>
<dbReference type="EMBL" id="MU802210">
    <property type="protein sequence ID" value="KAJ3980220.1"/>
    <property type="molecule type" value="Genomic_DNA"/>
</dbReference>
<feature type="region of interest" description="Disordered" evidence="1">
    <location>
        <begin position="82"/>
        <end position="116"/>
    </location>
</feature>
<evidence type="ECO:0000256" key="1">
    <source>
        <dbReference type="SAM" id="MobiDB-lite"/>
    </source>
</evidence>
<proteinExistence type="predicted"/>
<protein>
    <submittedName>
        <fullName evidence="2">Uncharacterized protein</fullName>
    </submittedName>
</protein>